<protein>
    <submittedName>
        <fullName evidence="1">Uncharacterized protein</fullName>
    </submittedName>
</protein>
<dbReference type="OrthoDB" id="10362979at2759"/>
<organism evidence="1 2">
    <name type="scientific">Cyanidioschyzon merolae (strain NIES-3377 / 10D)</name>
    <name type="common">Unicellular red alga</name>
    <dbReference type="NCBI Taxonomy" id="280699"/>
    <lineage>
        <taxon>Eukaryota</taxon>
        <taxon>Rhodophyta</taxon>
        <taxon>Bangiophyceae</taxon>
        <taxon>Cyanidiales</taxon>
        <taxon>Cyanidiaceae</taxon>
        <taxon>Cyanidioschyzon</taxon>
    </lineage>
</organism>
<dbReference type="InterPro" id="IPR014710">
    <property type="entry name" value="RmlC-like_jellyroll"/>
</dbReference>
<dbReference type="EMBL" id="AP006486">
    <property type="protein sequence ID" value="BAM79210.1"/>
    <property type="molecule type" value="Genomic_DNA"/>
</dbReference>
<evidence type="ECO:0000313" key="1">
    <source>
        <dbReference type="EMBL" id="BAM79210.1"/>
    </source>
</evidence>
<dbReference type="Proteomes" id="UP000007014">
    <property type="component" value="Chromosome 4"/>
</dbReference>
<dbReference type="GeneID" id="16992695"/>
<dbReference type="Gene3D" id="2.60.120.10">
    <property type="entry name" value="Jelly Rolls"/>
    <property type="match status" value="1"/>
</dbReference>
<evidence type="ECO:0000313" key="2">
    <source>
        <dbReference type="Proteomes" id="UP000007014"/>
    </source>
</evidence>
<gene>
    <name evidence="1" type="ORF">CYME_CMD195C</name>
</gene>
<keyword evidence="2" id="KW-1185">Reference proteome</keyword>
<reference evidence="1 2" key="1">
    <citation type="journal article" date="2004" name="Nature">
        <title>Genome sequence of the ultrasmall unicellular red alga Cyanidioschyzon merolae 10D.</title>
        <authorList>
            <person name="Matsuzaki M."/>
            <person name="Misumi O."/>
            <person name="Shin-i T."/>
            <person name="Maruyama S."/>
            <person name="Takahara M."/>
            <person name="Miyagishima S."/>
            <person name="Mori T."/>
            <person name="Nishida K."/>
            <person name="Yagisawa F."/>
            <person name="Nishida K."/>
            <person name="Yoshida Y."/>
            <person name="Nishimura Y."/>
            <person name="Nakao S."/>
            <person name="Kobayashi T."/>
            <person name="Momoyama Y."/>
            <person name="Higashiyama T."/>
            <person name="Minoda A."/>
            <person name="Sano M."/>
            <person name="Nomoto H."/>
            <person name="Oishi K."/>
            <person name="Hayashi H."/>
            <person name="Ohta F."/>
            <person name="Nishizaka S."/>
            <person name="Haga S."/>
            <person name="Miura S."/>
            <person name="Morishita T."/>
            <person name="Kabeya Y."/>
            <person name="Terasawa K."/>
            <person name="Suzuki Y."/>
            <person name="Ishii Y."/>
            <person name="Asakawa S."/>
            <person name="Takano H."/>
            <person name="Ohta N."/>
            <person name="Kuroiwa H."/>
            <person name="Tanaka K."/>
            <person name="Shimizu N."/>
            <person name="Sugano S."/>
            <person name="Sato N."/>
            <person name="Nozaki H."/>
            <person name="Ogasawara N."/>
            <person name="Kohara Y."/>
            <person name="Kuroiwa T."/>
        </authorList>
    </citation>
    <scope>NUCLEOTIDE SEQUENCE [LARGE SCALE GENOMIC DNA]</scope>
    <source>
        <strain evidence="1 2">10D</strain>
    </source>
</reference>
<sequence length="258" mass="29612">MSADSGKCAACCVEHCLCKREAVFRAHQVHCVEVENEPTHPELFRNEWVRVYAGILAIGNCTLFHRHTRDTLYVTLRDASLLNEYFVDPSLRDAHTKTYRHDARRFEVFGRWHATDQNPLVHRVCYPSDWAKSLADRSASPTTLFIGIEFLAYPEVSPALIVADAVRIESVAEYLQEPSSPRMRLWRLRENLEAIRLPFHCVVIEWSSPLDEHWDTTDLATLMKLTASRVRFVPAGVQQLRVLANTLVVELRSRTDPS</sequence>
<name>M1V4A2_CYAM1</name>
<dbReference type="AlphaFoldDB" id="M1V4A2"/>
<proteinExistence type="predicted"/>
<reference evidence="1 2" key="2">
    <citation type="journal article" date="2007" name="BMC Biol.">
        <title>A 100%-complete sequence reveals unusually simple genomic features in the hot-spring red alga Cyanidioschyzon merolae.</title>
        <authorList>
            <person name="Nozaki H."/>
            <person name="Takano H."/>
            <person name="Misumi O."/>
            <person name="Terasawa K."/>
            <person name="Matsuzaki M."/>
            <person name="Maruyama S."/>
            <person name="Nishida K."/>
            <person name="Yagisawa F."/>
            <person name="Yoshida Y."/>
            <person name="Fujiwara T."/>
            <person name="Takio S."/>
            <person name="Tamura K."/>
            <person name="Chung S.J."/>
            <person name="Nakamura S."/>
            <person name="Kuroiwa H."/>
            <person name="Tanaka K."/>
            <person name="Sato N."/>
            <person name="Kuroiwa T."/>
        </authorList>
    </citation>
    <scope>NUCLEOTIDE SEQUENCE [LARGE SCALE GENOMIC DNA]</scope>
    <source>
        <strain evidence="1 2">10D</strain>
    </source>
</reference>
<dbReference type="RefSeq" id="XP_005535496.1">
    <property type="nucleotide sequence ID" value="XM_005535439.1"/>
</dbReference>
<accession>M1V4A2</accession>
<dbReference type="KEGG" id="cme:CYME_CMD195C"/>